<comment type="caution">
    <text evidence="3">The sequence shown here is derived from an EMBL/GenBank/DDBJ whole genome shotgun (WGS) entry which is preliminary data.</text>
</comment>
<accession>A0A8H6X5W2</accession>
<feature type="signal peptide" evidence="2">
    <location>
        <begin position="1"/>
        <end position="19"/>
    </location>
</feature>
<feature type="region of interest" description="Disordered" evidence="1">
    <location>
        <begin position="23"/>
        <end position="48"/>
    </location>
</feature>
<sequence length="152" mass="17006">MRFDIRLLLATASLASVSAAPADSENNQIPWHGHGLASTEPLRSPTDSHQAFDDLHDITFCTPVSGPYGLCESWELEKEPWRRNRCNEFGSIPGSVYGKWTDQINRAEAIHNYCKIYKSNNCAGDFFAFGPGGGINLPPKWVGKVRSFWCTW</sequence>
<evidence type="ECO:0000313" key="4">
    <source>
        <dbReference type="Proteomes" id="UP000620124"/>
    </source>
</evidence>
<evidence type="ECO:0000256" key="1">
    <source>
        <dbReference type="SAM" id="MobiDB-lite"/>
    </source>
</evidence>
<keyword evidence="4" id="KW-1185">Reference proteome</keyword>
<dbReference type="EMBL" id="JACAZI010000025">
    <property type="protein sequence ID" value="KAF7335057.1"/>
    <property type="molecule type" value="Genomic_DNA"/>
</dbReference>
<reference evidence="3" key="1">
    <citation type="submission" date="2020-05" db="EMBL/GenBank/DDBJ databases">
        <title>Mycena genomes resolve the evolution of fungal bioluminescence.</title>
        <authorList>
            <person name="Tsai I.J."/>
        </authorList>
    </citation>
    <scope>NUCLEOTIDE SEQUENCE</scope>
    <source>
        <strain evidence="3">CCC161011</strain>
    </source>
</reference>
<gene>
    <name evidence="3" type="ORF">MVEN_02256200</name>
</gene>
<organism evidence="3 4">
    <name type="scientific">Mycena venus</name>
    <dbReference type="NCBI Taxonomy" id="2733690"/>
    <lineage>
        <taxon>Eukaryota</taxon>
        <taxon>Fungi</taxon>
        <taxon>Dikarya</taxon>
        <taxon>Basidiomycota</taxon>
        <taxon>Agaricomycotina</taxon>
        <taxon>Agaricomycetes</taxon>
        <taxon>Agaricomycetidae</taxon>
        <taxon>Agaricales</taxon>
        <taxon>Marasmiineae</taxon>
        <taxon>Mycenaceae</taxon>
        <taxon>Mycena</taxon>
    </lineage>
</organism>
<name>A0A8H6X5W2_9AGAR</name>
<protein>
    <submittedName>
        <fullName evidence="3">Uncharacterized protein</fullName>
    </submittedName>
</protein>
<dbReference type="AlphaFoldDB" id="A0A8H6X5W2"/>
<keyword evidence="2" id="KW-0732">Signal</keyword>
<evidence type="ECO:0000313" key="3">
    <source>
        <dbReference type="EMBL" id="KAF7335057.1"/>
    </source>
</evidence>
<proteinExistence type="predicted"/>
<dbReference type="Proteomes" id="UP000620124">
    <property type="component" value="Unassembled WGS sequence"/>
</dbReference>
<feature type="chain" id="PRO_5034215231" evidence="2">
    <location>
        <begin position="20"/>
        <end position="152"/>
    </location>
</feature>
<evidence type="ECO:0000256" key="2">
    <source>
        <dbReference type="SAM" id="SignalP"/>
    </source>
</evidence>